<keyword evidence="12 13" id="KW-1208">Phospholipid metabolism</keyword>
<keyword evidence="7 13" id="KW-0256">Endoplasmic reticulum</keyword>
<dbReference type="Gene3D" id="2.60.40.2840">
    <property type="match status" value="1"/>
</dbReference>
<evidence type="ECO:0000256" key="12">
    <source>
        <dbReference type="ARBA" id="ARBA00023264"/>
    </source>
</evidence>
<feature type="transmembrane region" description="Helical" evidence="13 14">
    <location>
        <begin position="380"/>
        <end position="403"/>
    </location>
</feature>
<dbReference type="GO" id="GO:0004608">
    <property type="term" value="F:phosphatidylethanolamine N-methyltransferase activity"/>
    <property type="evidence" value="ECO:0007669"/>
    <property type="project" value="UniProtKB-UniRule"/>
</dbReference>
<accession>A0AAN7WKR9</accession>
<evidence type="ECO:0000256" key="13">
    <source>
        <dbReference type="HAMAP-Rule" id="MF_03217"/>
    </source>
</evidence>
<name>A0AAN7WKR9_9SACH</name>
<keyword evidence="10 13" id="KW-0472">Membrane</keyword>
<sequence>MSLIDTTTVHAPSSSSASLKLEKTDHHMAITRSTGVEFTPPVTHDMVRSLFDPTIKKSFFEIIVLAILLSNFILAYVLCIKLDANFTKDFYILQYIFWRLSYNVGIGFILHYQSHYESLTNYAKRNKLFDKKNQSNSKLARLLQFELKSKLNKEEQNNIYSYPDELNVWLIFRQFVDLILMQDFNTYMVYVFLSLPINNLSKLIQWKSIFGLLLILFNIWVKLDAHRVVKDFAWYWGDFFFLQKGSELIFDGVFNISPHPMYSIGYAGYYGLSLISGDYQVLLISIFGHLSQFLFLKYVENPHIERTYGNEGSSDSSILSSSGNCGVDDLITRENYDYSRPLISIGFWLENFDKLRIGDITTVISILSLIAWYFEYQPSAFTLFLSTFMVKLVSWSLISAILWKQHVSKWFTKLYLSNGYTQVYSYQQWQFLYNYSQTISYSLLILQTVNQMRQCYYNRNMENPIKSYMNDIIFGLLLCALQIWCNEEIRSAISDFGWFYGDFFLSNYITHKKLTSQGIYKYLNDPETVLGVSGVWGTVLMTQFCYHNVLLATLWTLTNFVLIKFIERPHLIKLYGNDNANRQSGVQRTLLQMKPIRRVSEIVDNMERLIITNLLKTSGRNTPLDSDEEQDNNKSSSLDEIALSKRKDWNSVLEHALYNVSKNLKTNCELKLLSVKNNTVILPNEIIVHWKIPKELYGINDWIGLHRVIDTQNNHKYKSVSPVGHCQSIFKDSININVSNGNGNQYVEGDIIFNHNQLYFENGIFEFKYHQRTSQKVMAISQPFRIRWPQLRIDSLESLIKSLSELCERIECVERRRNNSNSDNNDIHISFNSNFTIESLRSLLRDSMGITLSKEYIKNVQGNVNTLCSKVWEVKKILDELD</sequence>
<feature type="transmembrane region" description="Helical" evidence="13 14">
    <location>
        <begin position="357"/>
        <end position="374"/>
    </location>
</feature>
<dbReference type="HAMAP" id="MF_03217">
    <property type="entry name" value="PEMT"/>
    <property type="match status" value="1"/>
</dbReference>
<keyword evidence="5 13" id="KW-0949">S-adenosyl-L-methionine</keyword>
<evidence type="ECO:0000256" key="11">
    <source>
        <dbReference type="ARBA" id="ARBA00023209"/>
    </source>
</evidence>
<keyword evidence="9 13" id="KW-0443">Lipid metabolism</keyword>
<dbReference type="GO" id="GO:0005789">
    <property type="term" value="C:endoplasmic reticulum membrane"/>
    <property type="evidence" value="ECO:0007669"/>
    <property type="project" value="UniProtKB-SubCell"/>
</dbReference>
<keyword evidence="2 13" id="KW-0444">Lipid biosynthesis</keyword>
<comment type="pathway">
    <text evidence="13 14">Phospholipid metabolism; phosphatidylcholine biosynthesis.</text>
</comment>
<evidence type="ECO:0000256" key="1">
    <source>
        <dbReference type="ARBA" id="ARBA00004127"/>
    </source>
</evidence>
<dbReference type="EC" id="2.1.1.17" evidence="13 14"/>
<dbReference type="PANTHER" id="PTHR32138:SF0">
    <property type="entry name" value="PHOSPHATIDYLETHANOLAMINE N-METHYLTRANSFERASE"/>
    <property type="match status" value="1"/>
</dbReference>
<evidence type="ECO:0000256" key="3">
    <source>
        <dbReference type="ARBA" id="ARBA00022603"/>
    </source>
</evidence>
<keyword evidence="6 13" id="KW-0812">Transmembrane</keyword>
<comment type="caution">
    <text evidence="13 14">Lacks conserved residue(s) required for the propagation of feature annotation.</text>
</comment>
<comment type="similarity">
    <text evidence="13 14">Belongs to the class VI-like SAM-binding methyltransferase superfamily. CHO2 family.</text>
</comment>
<dbReference type="InterPro" id="IPR007318">
    <property type="entry name" value="Phopholipid_MeTrfase"/>
</dbReference>
<keyword evidence="3 13" id="KW-0489">Methyltransferase</keyword>
<reference evidence="16" key="1">
    <citation type="submission" date="2023-07" db="EMBL/GenBank/DDBJ databases">
        <title>A draft genome of Kazachstania heterogenica Y-27499.</title>
        <authorList>
            <person name="Donic C."/>
            <person name="Kralova J.S."/>
            <person name="Fidel L."/>
            <person name="Ben-Dor S."/>
            <person name="Jung S."/>
        </authorList>
    </citation>
    <scope>NUCLEOTIDE SEQUENCE [LARGE SCALE GENOMIC DNA]</scope>
    <source>
        <strain evidence="16">Y27499</strain>
    </source>
</reference>
<dbReference type="PIRSF" id="PIRSF000383">
    <property type="entry name" value="PEAMT"/>
    <property type="match status" value="1"/>
</dbReference>
<dbReference type="PROSITE" id="PS51598">
    <property type="entry name" value="SAM_CHO2"/>
    <property type="match status" value="1"/>
</dbReference>
<feature type="transmembrane region" description="Helical" evidence="13 14">
    <location>
        <begin position="58"/>
        <end position="78"/>
    </location>
</feature>
<evidence type="ECO:0000256" key="8">
    <source>
        <dbReference type="ARBA" id="ARBA00022989"/>
    </source>
</evidence>
<evidence type="ECO:0000256" key="7">
    <source>
        <dbReference type="ARBA" id="ARBA00022824"/>
    </source>
</evidence>
<dbReference type="EMBL" id="JAWIZZ010000002">
    <property type="protein sequence ID" value="KAK5782480.1"/>
    <property type="molecule type" value="Genomic_DNA"/>
</dbReference>
<evidence type="ECO:0000313" key="16">
    <source>
        <dbReference type="Proteomes" id="UP001306508"/>
    </source>
</evidence>
<comment type="function">
    <text evidence="13 14">Catalyzes the first step of the methylation pathway of phosphatidylcholine biosynthesis, the SAM-dependent methylation of phosphatidylethanolamine (PE) to phosphatidylmonomethylethanolamine (PMME).</text>
</comment>
<feature type="transmembrane region" description="Helical" evidence="13 14">
    <location>
        <begin position="90"/>
        <end position="110"/>
    </location>
</feature>
<dbReference type="Pfam" id="PF04191">
    <property type="entry name" value="PEMT"/>
    <property type="match status" value="2"/>
</dbReference>
<dbReference type="PANTHER" id="PTHR32138">
    <property type="entry name" value="PHOSPHATIDYLETHANOLAMINE N-METHYLTRANSFERASE"/>
    <property type="match status" value="1"/>
</dbReference>
<protein>
    <recommendedName>
        <fullName evidence="13 14">Phosphatidylethanolamine N-methyltransferase</fullName>
        <shortName evidence="13">PE methyltransferase</shortName>
        <shortName evidence="13 14">PEAMT</shortName>
        <shortName evidence="13">PEMT</shortName>
        <ecNumber evidence="13 14">2.1.1.17</ecNumber>
    </recommendedName>
</protein>
<comment type="catalytic activity">
    <reaction evidence="13 14">
        <text>a 1,2-diacyl-sn-glycero-3-phosphoethanolamine + S-adenosyl-L-methionine = a 1,2-diacyl-sn-glycero-3-phospho-N-methylethanolamine + S-adenosyl-L-homocysteine + H(+)</text>
        <dbReference type="Rhea" id="RHEA:11164"/>
        <dbReference type="ChEBI" id="CHEBI:15378"/>
        <dbReference type="ChEBI" id="CHEBI:57856"/>
        <dbReference type="ChEBI" id="CHEBI:59789"/>
        <dbReference type="ChEBI" id="CHEBI:64573"/>
        <dbReference type="ChEBI" id="CHEBI:64612"/>
        <dbReference type="EC" id="2.1.1.17"/>
    </reaction>
</comment>
<keyword evidence="16" id="KW-1185">Reference proteome</keyword>
<comment type="caution">
    <text evidence="15">The sequence shown here is derived from an EMBL/GenBank/DDBJ whole genome shotgun (WGS) entry which is preliminary data.</text>
</comment>
<evidence type="ECO:0000256" key="5">
    <source>
        <dbReference type="ARBA" id="ARBA00022691"/>
    </source>
</evidence>
<evidence type="ECO:0000256" key="9">
    <source>
        <dbReference type="ARBA" id="ARBA00023098"/>
    </source>
</evidence>
<proteinExistence type="inferred from homology"/>
<keyword evidence="11 13" id="KW-0594">Phospholipid biosynthesis</keyword>
<dbReference type="InterPro" id="IPR016219">
    <property type="entry name" value="Phosphatid-EA_MeTrfase_fun"/>
</dbReference>
<keyword evidence="8 13" id="KW-1133">Transmembrane helix</keyword>
<gene>
    <name evidence="15" type="ORF">RI543_000033</name>
</gene>
<evidence type="ECO:0000256" key="14">
    <source>
        <dbReference type="RuleBase" id="RU361122"/>
    </source>
</evidence>
<dbReference type="GO" id="GO:0032259">
    <property type="term" value="P:methylation"/>
    <property type="evidence" value="ECO:0007669"/>
    <property type="project" value="UniProtKB-KW"/>
</dbReference>
<dbReference type="GO" id="GO:0006656">
    <property type="term" value="P:phosphatidylcholine biosynthetic process"/>
    <property type="evidence" value="ECO:0007669"/>
    <property type="project" value="UniProtKB-UniRule"/>
</dbReference>
<organism evidence="15 16">
    <name type="scientific">Arxiozyma heterogenica</name>
    <dbReference type="NCBI Taxonomy" id="278026"/>
    <lineage>
        <taxon>Eukaryota</taxon>
        <taxon>Fungi</taxon>
        <taxon>Dikarya</taxon>
        <taxon>Ascomycota</taxon>
        <taxon>Saccharomycotina</taxon>
        <taxon>Saccharomycetes</taxon>
        <taxon>Saccharomycetales</taxon>
        <taxon>Saccharomycetaceae</taxon>
        <taxon>Arxiozyma</taxon>
    </lineage>
</organism>
<dbReference type="Gene3D" id="1.20.120.1630">
    <property type="match status" value="1"/>
</dbReference>
<keyword evidence="4 13" id="KW-0808">Transferase</keyword>
<evidence type="ECO:0000256" key="10">
    <source>
        <dbReference type="ARBA" id="ARBA00023136"/>
    </source>
</evidence>
<evidence type="ECO:0000256" key="6">
    <source>
        <dbReference type="ARBA" id="ARBA00022692"/>
    </source>
</evidence>
<dbReference type="Proteomes" id="UP001306508">
    <property type="component" value="Unassembled WGS sequence"/>
</dbReference>
<evidence type="ECO:0000256" key="4">
    <source>
        <dbReference type="ARBA" id="ARBA00022679"/>
    </source>
</evidence>
<comment type="subcellular location">
    <subcellularLocation>
        <location evidence="1">Endomembrane system</location>
        <topology evidence="1">Multi-pass membrane protein</topology>
    </subcellularLocation>
    <subcellularLocation>
        <location evidence="13 14">Endoplasmic reticulum membrane</location>
        <topology evidence="13 14">Multi-pass membrane protein</topology>
    </subcellularLocation>
</comment>
<evidence type="ECO:0000313" key="15">
    <source>
        <dbReference type="EMBL" id="KAK5782480.1"/>
    </source>
</evidence>
<evidence type="ECO:0000256" key="2">
    <source>
        <dbReference type="ARBA" id="ARBA00022516"/>
    </source>
</evidence>
<dbReference type="AlphaFoldDB" id="A0AAN7WKR9"/>